<evidence type="ECO:0000313" key="7">
    <source>
        <dbReference type="EMBL" id="RFU73809.1"/>
    </source>
</evidence>
<reference evidence="7 8" key="1">
    <citation type="journal article" date="2018" name="PLoS Pathog.">
        <title>Evolution of structural diversity of trichothecenes, a family of toxins produced by plant pathogenic and entomopathogenic fungi.</title>
        <authorList>
            <person name="Proctor R.H."/>
            <person name="McCormick S.P."/>
            <person name="Kim H.S."/>
            <person name="Cardoza R.E."/>
            <person name="Stanley A.M."/>
            <person name="Lindo L."/>
            <person name="Kelly A."/>
            <person name="Brown D.W."/>
            <person name="Lee T."/>
            <person name="Vaughan M.M."/>
            <person name="Alexander N.J."/>
            <person name="Busman M."/>
            <person name="Gutierrez S."/>
        </authorList>
    </citation>
    <scope>NUCLEOTIDE SEQUENCE [LARGE SCALE GENOMIC DNA]</scope>
    <source>
        <strain evidence="7 8">IBT 40837</strain>
    </source>
</reference>
<dbReference type="PROSITE" id="PS00070">
    <property type="entry name" value="ALDEHYDE_DEHYDR_CYS"/>
    <property type="match status" value="1"/>
</dbReference>
<dbReference type="SUPFAM" id="SSF53720">
    <property type="entry name" value="ALDH-like"/>
    <property type="match status" value="1"/>
</dbReference>
<dbReference type="Pfam" id="PF00171">
    <property type="entry name" value="Aldedh"/>
    <property type="match status" value="1"/>
</dbReference>
<accession>A0A395NCV0</accession>
<dbReference type="FunFam" id="3.40.605.10:FF:000063">
    <property type="entry name" value="Succinate-semialdehyde dehydrogenase, mitochondrial"/>
    <property type="match status" value="1"/>
</dbReference>
<dbReference type="GO" id="GO:0004777">
    <property type="term" value="F:succinate-semialdehyde dehydrogenase (NAD+) activity"/>
    <property type="evidence" value="ECO:0007669"/>
    <property type="project" value="TreeGrafter"/>
</dbReference>
<dbReference type="CDD" id="cd07103">
    <property type="entry name" value="ALDH_F5_SSADH_GabD"/>
    <property type="match status" value="1"/>
</dbReference>
<dbReference type="AlphaFoldDB" id="A0A395NCV0"/>
<evidence type="ECO:0000256" key="3">
    <source>
        <dbReference type="ARBA" id="ARBA00023002"/>
    </source>
</evidence>
<evidence type="ECO:0000256" key="2">
    <source>
        <dbReference type="ARBA" id="ARBA00009986"/>
    </source>
</evidence>
<dbReference type="Gene3D" id="3.40.309.10">
    <property type="entry name" value="Aldehyde Dehydrogenase, Chain A, domain 2"/>
    <property type="match status" value="1"/>
</dbReference>
<organism evidence="7 8">
    <name type="scientific">Trichoderma arundinaceum</name>
    <dbReference type="NCBI Taxonomy" id="490622"/>
    <lineage>
        <taxon>Eukaryota</taxon>
        <taxon>Fungi</taxon>
        <taxon>Dikarya</taxon>
        <taxon>Ascomycota</taxon>
        <taxon>Pezizomycotina</taxon>
        <taxon>Sordariomycetes</taxon>
        <taxon>Hypocreomycetidae</taxon>
        <taxon>Hypocreales</taxon>
        <taxon>Hypocreaceae</taxon>
        <taxon>Trichoderma</taxon>
    </lineage>
</organism>
<dbReference type="Gene3D" id="3.40.605.10">
    <property type="entry name" value="Aldehyde Dehydrogenase, Chain A, domain 1"/>
    <property type="match status" value="1"/>
</dbReference>
<feature type="active site" evidence="4">
    <location>
        <position position="181"/>
    </location>
</feature>
<comment type="pathway">
    <text evidence="1">Amino-acid degradation; 4-aminobutanoate degradation.</text>
</comment>
<evidence type="ECO:0000313" key="8">
    <source>
        <dbReference type="Proteomes" id="UP000266272"/>
    </source>
</evidence>
<evidence type="ECO:0000259" key="6">
    <source>
        <dbReference type="Pfam" id="PF00171"/>
    </source>
</evidence>
<dbReference type="PROSITE" id="PS00687">
    <property type="entry name" value="ALDEHYDE_DEHYDR_GLU"/>
    <property type="match status" value="1"/>
</dbReference>
<evidence type="ECO:0000256" key="4">
    <source>
        <dbReference type="PROSITE-ProRule" id="PRU10007"/>
    </source>
</evidence>
<name>A0A395NCV0_TRIAR</name>
<dbReference type="InterPro" id="IPR016161">
    <property type="entry name" value="Ald_DH/histidinol_DH"/>
</dbReference>
<dbReference type="STRING" id="490622.A0A395NCV0"/>
<dbReference type="InterPro" id="IPR050740">
    <property type="entry name" value="Aldehyde_DH_Superfamily"/>
</dbReference>
<dbReference type="InterPro" id="IPR016162">
    <property type="entry name" value="Ald_DH_N"/>
</dbReference>
<comment type="caution">
    <text evidence="7">The sequence shown here is derived from an EMBL/GenBank/DDBJ whole genome shotgun (WGS) entry which is preliminary data.</text>
</comment>
<feature type="domain" description="Aldehyde dehydrogenase" evidence="6">
    <location>
        <begin position="35"/>
        <end position="407"/>
    </location>
</feature>
<dbReference type="InterPro" id="IPR029510">
    <property type="entry name" value="Ald_DH_CS_GLU"/>
</dbReference>
<evidence type="ECO:0000256" key="5">
    <source>
        <dbReference type="RuleBase" id="RU003345"/>
    </source>
</evidence>
<keyword evidence="8" id="KW-1185">Reference proteome</keyword>
<evidence type="ECO:0000256" key="1">
    <source>
        <dbReference type="ARBA" id="ARBA00005176"/>
    </source>
</evidence>
<dbReference type="PANTHER" id="PTHR43353:SF6">
    <property type="entry name" value="CYTOPLASMIC ALDEHYDE DEHYDROGENASE (EUROFUNG)"/>
    <property type="match status" value="1"/>
</dbReference>
<dbReference type="OrthoDB" id="310895at2759"/>
<sequence>MAATSGSGFLLKEIPYIGFHWWEVGDCVVWGNISSVRFLEWFDGEIERLYGETIPAARGNTRIMTIREPQGVVAAVTPWNSPVAMILRKVGAAISAGNTVVLKPAPETPMCAIAIAKLFQRVGYPDGTLNIVPADATGSLDIGEELCHNKIIRHLSFTGSTTVGKYLNEQCAKFIKKTSMELGGNAPFIVFEDANIQRAVEGLIACKFRSSGQTCVCANRAFIHRSIIDEFAKQLQVAVREQFKYGSVWDSTVNYGPLYSTRGVEKVKLHQEDAVSKGARLLAGGYIEQKLGPNYYVPTILTDGDPRTMLSWTEETFGPVILLTPFDSEKEVIALANTEESGLASYFYTENISRMWRVAEALETGMVGVRTGLISACEQPFGGIKESGIGREGSKFGVEDYTNVKSITIAL</sequence>
<gene>
    <name evidence="7" type="ORF">TARUN_8437</name>
</gene>
<dbReference type="EMBL" id="PXOA01000600">
    <property type="protein sequence ID" value="RFU73809.1"/>
    <property type="molecule type" value="Genomic_DNA"/>
</dbReference>
<protein>
    <submittedName>
        <fullName evidence="7">Succinate-semialdehyde dehydrogenase</fullName>
    </submittedName>
</protein>
<dbReference type="InterPro" id="IPR015590">
    <property type="entry name" value="Aldehyde_DH_dom"/>
</dbReference>
<dbReference type="GO" id="GO:0009450">
    <property type="term" value="P:gamma-aminobutyric acid catabolic process"/>
    <property type="evidence" value="ECO:0007669"/>
    <property type="project" value="TreeGrafter"/>
</dbReference>
<dbReference type="Proteomes" id="UP000266272">
    <property type="component" value="Unassembled WGS sequence"/>
</dbReference>
<keyword evidence="3 5" id="KW-0560">Oxidoreductase</keyword>
<dbReference type="InterPro" id="IPR016163">
    <property type="entry name" value="Ald_DH_C"/>
</dbReference>
<dbReference type="InterPro" id="IPR016160">
    <property type="entry name" value="Ald_DH_CS_CYS"/>
</dbReference>
<comment type="similarity">
    <text evidence="2 5">Belongs to the aldehyde dehydrogenase family.</text>
</comment>
<dbReference type="FunFam" id="3.40.309.10:FF:000004">
    <property type="entry name" value="Succinate-semialdehyde dehydrogenase I"/>
    <property type="match status" value="1"/>
</dbReference>
<dbReference type="PANTHER" id="PTHR43353">
    <property type="entry name" value="SUCCINATE-SEMIALDEHYDE DEHYDROGENASE, MITOCHONDRIAL"/>
    <property type="match status" value="1"/>
</dbReference>
<proteinExistence type="inferred from homology"/>